<evidence type="ECO:0000313" key="8">
    <source>
        <dbReference type="Proteomes" id="UP000432715"/>
    </source>
</evidence>
<evidence type="ECO:0000256" key="2">
    <source>
        <dbReference type="ARBA" id="ARBA00022741"/>
    </source>
</evidence>
<evidence type="ECO:0000256" key="1">
    <source>
        <dbReference type="ARBA" id="ARBA00022679"/>
    </source>
</evidence>
<dbReference type="Pfam" id="PF12555">
    <property type="entry name" value="SteA-like_C"/>
    <property type="match status" value="1"/>
</dbReference>
<dbReference type="GO" id="GO:0005524">
    <property type="term" value="F:ATP binding"/>
    <property type="evidence" value="ECO:0007669"/>
    <property type="project" value="UniProtKB-KW"/>
</dbReference>
<keyword evidence="5" id="KW-0472">Membrane</keyword>
<accession>A0A6I0FG87</accession>
<gene>
    <name evidence="7" type="ORF">F8154_03665</name>
</gene>
<dbReference type="NCBIfam" id="NF040608">
    <property type="entry name" value="division_SteA"/>
    <property type="match status" value="1"/>
</dbReference>
<reference evidence="7 8" key="1">
    <citation type="submission" date="2019-10" db="EMBL/GenBank/DDBJ databases">
        <title>Alkaliphilus serpentinus sp. nov. and Alkaliphilus pronyensis sp. nov., two novel anaerobic alkaliphilic species isolated from the serpentinized-hosted hydrothermal field of the Prony Bay (New Caledonia).</title>
        <authorList>
            <person name="Postec A."/>
        </authorList>
    </citation>
    <scope>NUCLEOTIDE SEQUENCE [LARGE SCALE GENOMIC DNA]</scope>
    <source>
        <strain evidence="7 8">LacV</strain>
    </source>
</reference>
<keyword evidence="1" id="KW-0808">Transferase</keyword>
<sequence length="373" mass="41524">MFIGAPLKIDKKTKNLIGRLSNNDIAIINHKDLDEIAALSLVKKKVQAVINCESFISGKYPNLGPSLLLKSNILMYEVKRGDLFSILKDDYYVEIREKQLFFKDKAVAELELIDEDQIKAALIDAENNLDNELERFIDNTLHYADKEKKLLLKDTEIPKTSISIMGKHALVVVRGRDYKEDLETILPYIKQEKPVIIGVDGGGDALLDFGIVPDILIGDMDSVSDICLKKSKEVFVHAYPNGYSPGMERVKALGIEAVSFPAPGTSEDIAMLLAYENGADLIVAVGTHSNMVDFLEKGRAGMASTLLVRMKIGTRLVDAKGVNQLYQNTFNVKHILWLGLASILPIVVIALVSKPIQYLFKIIHMRLRLFLGV</sequence>
<dbReference type="GO" id="GO:0009229">
    <property type="term" value="P:thiamine diphosphate biosynthetic process"/>
    <property type="evidence" value="ECO:0007669"/>
    <property type="project" value="InterPro"/>
</dbReference>
<dbReference type="Gene3D" id="3.40.50.10240">
    <property type="entry name" value="Thiamin pyrophosphokinase, catalytic domain"/>
    <property type="match status" value="1"/>
</dbReference>
<dbReference type="InterPro" id="IPR047795">
    <property type="entry name" value="Put_SteA-like"/>
</dbReference>
<dbReference type="AlphaFoldDB" id="A0A6I0FG87"/>
<dbReference type="InterPro" id="IPR022215">
    <property type="entry name" value="SteA-like_C"/>
</dbReference>
<protein>
    <recommendedName>
        <fullName evidence="6">SteA-like C-terminal domain-containing protein</fullName>
    </recommendedName>
</protein>
<feature type="transmembrane region" description="Helical" evidence="5">
    <location>
        <begin position="335"/>
        <end position="360"/>
    </location>
</feature>
<dbReference type="EMBL" id="WBZC01000010">
    <property type="protein sequence ID" value="KAB3537398.1"/>
    <property type="molecule type" value="Genomic_DNA"/>
</dbReference>
<evidence type="ECO:0000256" key="3">
    <source>
        <dbReference type="ARBA" id="ARBA00022777"/>
    </source>
</evidence>
<dbReference type="InterPro" id="IPR036759">
    <property type="entry name" value="TPK_catalytic_sf"/>
</dbReference>
<dbReference type="Proteomes" id="UP000432715">
    <property type="component" value="Unassembled WGS sequence"/>
</dbReference>
<proteinExistence type="predicted"/>
<dbReference type="OrthoDB" id="9804377at2"/>
<evidence type="ECO:0000313" key="7">
    <source>
        <dbReference type="EMBL" id="KAB3537398.1"/>
    </source>
</evidence>
<dbReference type="GO" id="GO:0004788">
    <property type="term" value="F:thiamine diphosphokinase activity"/>
    <property type="evidence" value="ECO:0007669"/>
    <property type="project" value="InterPro"/>
</dbReference>
<dbReference type="RefSeq" id="WP_151860230.1">
    <property type="nucleotide sequence ID" value="NZ_WBZC01000010.1"/>
</dbReference>
<dbReference type="GO" id="GO:0016301">
    <property type="term" value="F:kinase activity"/>
    <property type="evidence" value="ECO:0007669"/>
    <property type="project" value="UniProtKB-KW"/>
</dbReference>
<keyword evidence="2" id="KW-0547">Nucleotide-binding</keyword>
<evidence type="ECO:0000256" key="4">
    <source>
        <dbReference type="ARBA" id="ARBA00022840"/>
    </source>
</evidence>
<keyword evidence="3" id="KW-0418">Kinase</keyword>
<dbReference type="SUPFAM" id="SSF63999">
    <property type="entry name" value="Thiamin pyrophosphokinase, catalytic domain"/>
    <property type="match status" value="1"/>
</dbReference>
<keyword evidence="5" id="KW-0812">Transmembrane</keyword>
<evidence type="ECO:0000259" key="6">
    <source>
        <dbReference type="Pfam" id="PF12555"/>
    </source>
</evidence>
<feature type="domain" description="SteA-like C-terminal" evidence="6">
    <location>
        <begin position="320"/>
        <end position="371"/>
    </location>
</feature>
<name>A0A6I0FG87_9FIRM</name>
<keyword evidence="4" id="KW-0067">ATP-binding</keyword>
<comment type="caution">
    <text evidence="7">The sequence shown here is derived from an EMBL/GenBank/DDBJ whole genome shotgun (WGS) entry which is preliminary data.</text>
</comment>
<keyword evidence="5" id="KW-1133">Transmembrane helix</keyword>
<organism evidence="7 8">
    <name type="scientific">Alkaliphilus pronyensis</name>
    <dbReference type="NCBI Taxonomy" id="1482732"/>
    <lineage>
        <taxon>Bacteria</taxon>
        <taxon>Bacillati</taxon>
        <taxon>Bacillota</taxon>
        <taxon>Clostridia</taxon>
        <taxon>Peptostreptococcales</taxon>
        <taxon>Natronincolaceae</taxon>
        <taxon>Alkaliphilus</taxon>
    </lineage>
</organism>
<keyword evidence="8" id="KW-1185">Reference proteome</keyword>
<evidence type="ECO:0000256" key="5">
    <source>
        <dbReference type="SAM" id="Phobius"/>
    </source>
</evidence>